<evidence type="ECO:0000313" key="10">
    <source>
        <dbReference type="Proteomes" id="UP000478417"/>
    </source>
</evidence>
<dbReference type="RefSeq" id="WP_163965390.1">
    <property type="nucleotide sequence ID" value="NZ_JAAGNX010000002.1"/>
</dbReference>
<dbReference type="EMBL" id="JAAGNX010000002">
    <property type="protein sequence ID" value="NDV62829.1"/>
    <property type="molecule type" value="Genomic_DNA"/>
</dbReference>
<evidence type="ECO:0000313" key="9">
    <source>
        <dbReference type="EMBL" id="NDV62829.1"/>
    </source>
</evidence>
<evidence type="ECO:0000256" key="5">
    <source>
        <dbReference type="ARBA" id="ARBA00022989"/>
    </source>
</evidence>
<keyword evidence="7" id="KW-0653">Protein transport</keyword>
<evidence type="ECO:0000256" key="1">
    <source>
        <dbReference type="ARBA" id="ARBA00004162"/>
    </source>
</evidence>
<accession>A0A6B2M3P4</accession>
<dbReference type="GO" id="GO:0015031">
    <property type="term" value="P:protein transport"/>
    <property type="evidence" value="ECO:0007669"/>
    <property type="project" value="UniProtKB-KW"/>
</dbReference>
<dbReference type="Proteomes" id="UP000478417">
    <property type="component" value="Unassembled WGS sequence"/>
</dbReference>
<feature type="transmembrane region" description="Helical" evidence="8">
    <location>
        <begin position="21"/>
        <end position="40"/>
    </location>
</feature>
<dbReference type="InterPro" id="IPR003400">
    <property type="entry name" value="ExbD"/>
</dbReference>
<keyword evidence="5 8" id="KW-1133">Transmembrane helix</keyword>
<evidence type="ECO:0000256" key="2">
    <source>
        <dbReference type="ARBA" id="ARBA00005811"/>
    </source>
</evidence>
<comment type="caution">
    <text evidence="9">The sequence shown here is derived from an EMBL/GenBank/DDBJ whole genome shotgun (WGS) entry which is preliminary data.</text>
</comment>
<comment type="similarity">
    <text evidence="2 7">Belongs to the ExbD/TolR family.</text>
</comment>
<keyword evidence="6 8" id="KW-0472">Membrane</keyword>
<sequence length="137" mass="15273">MARKFHRRKPLEAMSELNVTPLIDLAFALLIIFMITAPLLQQTIDIRVPTESARPQPSEPIEPLMLSIDPQGQFFWGDQAVGDNEMQSRLVLVADTDEPPVVQIRADAGLPYQRVVDLLDLVKGAGLSKISLETRAR</sequence>
<comment type="subcellular location">
    <subcellularLocation>
        <location evidence="1">Cell membrane</location>
        <topology evidence="1">Single-pass membrane protein</topology>
    </subcellularLocation>
    <subcellularLocation>
        <location evidence="7">Cell membrane</location>
        <topology evidence="7">Single-pass type II membrane protein</topology>
    </subcellularLocation>
</comment>
<evidence type="ECO:0000256" key="8">
    <source>
        <dbReference type="SAM" id="Phobius"/>
    </source>
</evidence>
<name>A0A6B2M3P4_9BACT</name>
<keyword evidence="3" id="KW-1003">Cell membrane</keyword>
<organism evidence="9 10">
    <name type="scientific">Oceanipulchritudo coccoides</name>
    <dbReference type="NCBI Taxonomy" id="2706888"/>
    <lineage>
        <taxon>Bacteria</taxon>
        <taxon>Pseudomonadati</taxon>
        <taxon>Verrucomicrobiota</taxon>
        <taxon>Opitutia</taxon>
        <taxon>Puniceicoccales</taxon>
        <taxon>Oceanipulchritudinaceae</taxon>
        <taxon>Oceanipulchritudo</taxon>
    </lineage>
</organism>
<dbReference type="PANTHER" id="PTHR30558">
    <property type="entry name" value="EXBD MEMBRANE COMPONENT OF PMF-DRIVEN MACROMOLECULE IMPORT SYSTEM"/>
    <property type="match status" value="1"/>
</dbReference>
<keyword evidence="7" id="KW-0813">Transport</keyword>
<evidence type="ECO:0000256" key="3">
    <source>
        <dbReference type="ARBA" id="ARBA00022475"/>
    </source>
</evidence>
<dbReference type="AlphaFoldDB" id="A0A6B2M3P4"/>
<keyword evidence="4 7" id="KW-0812">Transmembrane</keyword>
<dbReference type="Pfam" id="PF02472">
    <property type="entry name" value="ExbD"/>
    <property type="match status" value="1"/>
</dbReference>
<dbReference type="GO" id="GO:0005886">
    <property type="term" value="C:plasma membrane"/>
    <property type="evidence" value="ECO:0007669"/>
    <property type="project" value="UniProtKB-SubCell"/>
</dbReference>
<dbReference type="GO" id="GO:0022857">
    <property type="term" value="F:transmembrane transporter activity"/>
    <property type="evidence" value="ECO:0007669"/>
    <property type="project" value="InterPro"/>
</dbReference>
<gene>
    <name evidence="9" type="ORF">G0Q06_10235</name>
</gene>
<proteinExistence type="inferred from homology"/>
<reference evidence="9 10" key="1">
    <citation type="submission" date="2020-02" db="EMBL/GenBank/DDBJ databases">
        <title>Albibacoteraceae fam. nov., the first described family within the subdivision 4 Verrucomicrobia.</title>
        <authorList>
            <person name="Xi F."/>
        </authorList>
    </citation>
    <scope>NUCLEOTIDE SEQUENCE [LARGE SCALE GENOMIC DNA]</scope>
    <source>
        <strain evidence="9 10">CK1056</strain>
    </source>
</reference>
<keyword evidence="10" id="KW-1185">Reference proteome</keyword>
<dbReference type="Gene3D" id="3.30.420.270">
    <property type="match status" value="1"/>
</dbReference>
<evidence type="ECO:0000256" key="6">
    <source>
        <dbReference type="ARBA" id="ARBA00023136"/>
    </source>
</evidence>
<evidence type="ECO:0000256" key="4">
    <source>
        <dbReference type="ARBA" id="ARBA00022692"/>
    </source>
</evidence>
<evidence type="ECO:0000256" key="7">
    <source>
        <dbReference type="RuleBase" id="RU003879"/>
    </source>
</evidence>
<protein>
    <submittedName>
        <fullName evidence="9">Biopolymer transporter ExbD</fullName>
    </submittedName>
</protein>
<dbReference type="PANTHER" id="PTHR30558:SF7">
    <property type="entry name" value="TOL-PAL SYSTEM PROTEIN TOLR"/>
    <property type="match status" value="1"/>
</dbReference>